<organism evidence="1 2">
    <name type="scientific">Pseudomonas typographi</name>
    <dbReference type="NCBI Taxonomy" id="2715964"/>
    <lineage>
        <taxon>Bacteria</taxon>
        <taxon>Pseudomonadati</taxon>
        <taxon>Pseudomonadota</taxon>
        <taxon>Gammaproteobacteria</taxon>
        <taxon>Pseudomonadales</taxon>
        <taxon>Pseudomonadaceae</taxon>
        <taxon>Pseudomonas</taxon>
    </lineage>
</organism>
<keyword evidence="2" id="KW-1185">Reference proteome</keyword>
<sequence length="61" mass="6738">MPARTAQQLAVDTLNALIAGGHFPEKLIRATAKGPRADLEALKAIEEQLLEHYSQRRTTPE</sequence>
<name>A0ABR7Z9Y8_9PSED</name>
<dbReference type="EMBL" id="JAAOCA010000068">
    <property type="protein sequence ID" value="MBD1602375.1"/>
    <property type="molecule type" value="Genomic_DNA"/>
</dbReference>
<evidence type="ECO:0000313" key="1">
    <source>
        <dbReference type="EMBL" id="MBD1602375.1"/>
    </source>
</evidence>
<dbReference type="Proteomes" id="UP000805841">
    <property type="component" value="Unassembled WGS sequence"/>
</dbReference>
<dbReference type="RefSeq" id="WP_190427292.1">
    <property type="nucleotide sequence ID" value="NZ_JAAOCA010000068.1"/>
</dbReference>
<reference evidence="1 2" key="1">
    <citation type="journal article" date="2020" name="Insects">
        <title>Bacteria Belonging to Pseudomonas typographi sp. nov. from the Bark Beetle Ips typographus Have Genomic Potential to Aid in the Host Ecology.</title>
        <authorList>
            <person name="Peral-Aranega E."/>
            <person name="Saati-Santamaria Z."/>
            <person name="Kolarik M."/>
            <person name="Rivas R."/>
            <person name="Garcia-Fraile P."/>
        </authorList>
    </citation>
    <scope>NUCLEOTIDE SEQUENCE [LARGE SCALE GENOMIC DNA]</scope>
    <source>
        <strain evidence="1 2">CA3A</strain>
    </source>
</reference>
<protein>
    <submittedName>
        <fullName evidence="1">Uncharacterized protein</fullName>
    </submittedName>
</protein>
<evidence type="ECO:0000313" key="2">
    <source>
        <dbReference type="Proteomes" id="UP000805841"/>
    </source>
</evidence>
<accession>A0ABR7Z9Y8</accession>
<proteinExistence type="predicted"/>
<comment type="caution">
    <text evidence="1">The sequence shown here is derived from an EMBL/GenBank/DDBJ whole genome shotgun (WGS) entry which is preliminary data.</text>
</comment>
<gene>
    <name evidence="1" type="ORF">HAQ05_27230</name>
</gene>